<evidence type="ECO:0000256" key="2">
    <source>
        <dbReference type="ARBA" id="ARBA00019898"/>
    </source>
</evidence>
<evidence type="ECO:0000256" key="1">
    <source>
        <dbReference type="ARBA" id="ARBA00010643"/>
    </source>
</evidence>
<dbReference type="InterPro" id="IPR042128">
    <property type="entry name" value="NuoE_dom"/>
</dbReference>
<dbReference type="NCBIfam" id="NF005722">
    <property type="entry name" value="PRK07539.1-2"/>
    <property type="match status" value="1"/>
</dbReference>
<keyword evidence="8" id="KW-0520">NAD</keyword>
<keyword evidence="3 13" id="KW-0001">2Fe-2S</keyword>
<dbReference type="GO" id="GO:0022804">
    <property type="term" value="F:active transmembrane transporter activity"/>
    <property type="evidence" value="ECO:0007669"/>
    <property type="project" value="UniProtKB-ARBA"/>
</dbReference>
<evidence type="ECO:0000256" key="11">
    <source>
        <dbReference type="ARBA" id="ARBA00034078"/>
    </source>
</evidence>
<dbReference type="Gene3D" id="3.40.30.10">
    <property type="entry name" value="Glutaredoxin"/>
    <property type="match status" value="1"/>
</dbReference>
<dbReference type="InterPro" id="IPR002023">
    <property type="entry name" value="NuoE-like"/>
</dbReference>
<name>A0A0W0S1Q7_9GAMM</name>
<dbReference type="Proteomes" id="UP000054742">
    <property type="component" value="Unassembled WGS sequence"/>
</dbReference>
<dbReference type="FunFam" id="3.40.30.10:FF:000022">
    <property type="entry name" value="NADH dehydrogenase flavoprotein 2, mitochondrial"/>
    <property type="match status" value="1"/>
</dbReference>
<accession>A0A0W0S1Q7</accession>
<gene>
    <name evidence="14" type="primary">nuoE</name>
    <name evidence="14" type="ORF">Lbru_2976</name>
</gene>
<evidence type="ECO:0000313" key="15">
    <source>
        <dbReference type="Proteomes" id="UP000054742"/>
    </source>
</evidence>
<dbReference type="InterPro" id="IPR036249">
    <property type="entry name" value="Thioredoxin-like_sf"/>
</dbReference>
<dbReference type="GO" id="GO:0098796">
    <property type="term" value="C:membrane protein complex"/>
    <property type="evidence" value="ECO:0007669"/>
    <property type="project" value="UniProtKB-ARBA"/>
</dbReference>
<reference evidence="14 15" key="1">
    <citation type="submission" date="2015-11" db="EMBL/GenBank/DDBJ databases">
        <title>Genomic analysis of 38 Legionella species identifies large and diverse effector repertoires.</title>
        <authorList>
            <person name="Burstein D."/>
            <person name="Amaro F."/>
            <person name="Zusman T."/>
            <person name="Lifshitz Z."/>
            <person name="Cohen O."/>
            <person name="Gilbert J.A."/>
            <person name="Pupko T."/>
            <person name="Shuman H.A."/>
            <person name="Segal G."/>
        </authorList>
    </citation>
    <scope>NUCLEOTIDE SEQUENCE [LARGE SCALE GENOMIC DNA]</scope>
    <source>
        <strain evidence="14 15">ATCC 43878</strain>
    </source>
</reference>
<dbReference type="OrthoDB" id="9807941at2"/>
<dbReference type="Gene3D" id="1.10.10.1590">
    <property type="entry name" value="NADH-quinone oxidoreductase subunit E"/>
    <property type="match status" value="1"/>
</dbReference>
<evidence type="ECO:0000256" key="10">
    <source>
        <dbReference type="ARBA" id="ARBA00032788"/>
    </source>
</evidence>
<feature type="binding site" evidence="13">
    <location>
        <position position="93"/>
    </location>
    <ligand>
        <name>[2Fe-2S] cluster</name>
        <dbReference type="ChEBI" id="CHEBI:190135"/>
    </ligand>
</feature>
<dbReference type="GO" id="GO:0031967">
    <property type="term" value="C:organelle envelope"/>
    <property type="evidence" value="ECO:0007669"/>
    <property type="project" value="UniProtKB-ARBA"/>
</dbReference>
<dbReference type="GO" id="GO:1902494">
    <property type="term" value="C:catalytic complex"/>
    <property type="evidence" value="ECO:0007669"/>
    <property type="project" value="UniProtKB-ARBA"/>
</dbReference>
<dbReference type="GO" id="GO:0008324">
    <property type="term" value="F:monoatomic cation transmembrane transporter activity"/>
    <property type="evidence" value="ECO:0007669"/>
    <property type="project" value="UniProtKB-ARBA"/>
</dbReference>
<dbReference type="GO" id="GO:0003954">
    <property type="term" value="F:NADH dehydrogenase activity"/>
    <property type="evidence" value="ECO:0007669"/>
    <property type="project" value="TreeGrafter"/>
</dbReference>
<dbReference type="GO" id="GO:0031090">
    <property type="term" value="C:organelle membrane"/>
    <property type="evidence" value="ECO:0007669"/>
    <property type="project" value="UniProtKB-ARBA"/>
</dbReference>
<dbReference type="STRING" id="29422.Lbru_2976"/>
<comment type="cofactor">
    <cofactor evidence="11">
        <name>[2Fe-2S] cluster</name>
        <dbReference type="ChEBI" id="CHEBI:190135"/>
    </cofactor>
</comment>
<comment type="similarity">
    <text evidence="1">Belongs to the complex I 24 kDa subunit family.</text>
</comment>
<evidence type="ECO:0000256" key="12">
    <source>
        <dbReference type="ARBA" id="ARBA00047712"/>
    </source>
</evidence>
<dbReference type="GO" id="GO:0022890">
    <property type="term" value="F:inorganic cation transmembrane transporter activity"/>
    <property type="evidence" value="ECO:0007669"/>
    <property type="project" value="UniProtKB-ARBA"/>
</dbReference>
<dbReference type="PANTHER" id="PTHR10371">
    <property type="entry name" value="NADH DEHYDROGENASE UBIQUINONE FLAVOPROTEIN 2, MITOCHONDRIAL"/>
    <property type="match status" value="1"/>
</dbReference>
<comment type="cofactor">
    <cofactor evidence="13">
        <name>[2Fe-2S] cluster</name>
        <dbReference type="ChEBI" id="CHEBI:190135"/>
    </cofactor>
    <text evidence="13">Binds 1 [2Fe-2S] cluster.</text>
</comment>
<evidence type="ECO:0000256" key="6">
    <source>
        <dbReference type="ARBA" id="ARBA00023004"/>
    </source>
</evidence>
<evidence type="ECO:0000256" key="9">
    <source>
        <dbReference type="ARBA" id="ARBA00031580"/>
    </source>
</evidence>
<sequence>MSESSAKLLHQFVSSSGMDEIDHWIAKYPPAEKQSAVMRALMVVQEEHGYLTPEMMDAVADYLDMPAIAVYEVSTFYTMYEHKPTGRHLINVCTNISCKLCGSSQVVSHLEKKLGIKLGETSPDGKYTLRSVECLGACVNAPMMQVDKDYHENLTPEKIDQVLEQYQ</sequence>
<dbReference type="GO" id="GO:0046872">
    <property type="term" value="F:metal ion binding"/>
    <property type="evidence" value="ECO:0007669"/>
    <property type="project" value="UniProtKB-KW"/>
</dbReference>
<dbReference type="GO" id="GO:0051537">
    <property type="term" value="F:2 iron, 2 sulfur cluster binding"/>
    <property type="evidence" value="ECO:0007669"/>
    <property type="project" value="UniProtKB-KW"/>
</dbReference>
<organism evidence="14 15">
    <name type="scientific">Legionella brunensis</name>
    <dbReference type="NCBI Taxonomy" id="29422"/>
    <lineage>
        <taxon>Bacteria</taxon>
        <taxon>Pseudomonadati</taxon>
        <taxon>Pseudomonadota</taxon>
        <taxon>Gammaproteobacteria</taxon>
        <taxon>Legionellales</taxon>
        <taxon>Legionellaceae</taxon>
        <taxon>Legionella</taxon>
    </lineage>
</organism>
<keyword evidence="5" id="KW-1278">Translocase</keyword>
<dbReference type="Pfam" id="PF01257">
    <property type="entry name" value="2Fe-2S_thioredx"/>
    <property type="match status" value="1"/>
</dbReference>
<dbReference type="PATRIC" id="fig|29422.6.peg.3152"/>
<evidence type="ECO:0000256" key="4">
    <source>
        <dbReference type="ARBA" id="ARBA00022723"/>
    </source>
</evidence>
<feature type="binding site" evidence="13">
    <location>
        <position position="98"/>
    </location>
    <ligand>
        <name>[2Fe-2S] cluster</name>
        <dbReference type="ChEBI" id="CHEBI:190135"/>
    </ligand>
</feature>
<feature type="binding site" evidence="13">
    <location>
        <position position="134"/>
    </location>
    <ligand>
        <name>[2Fe-2S] cluster</name>
        <dbReference type="ChEBI" id="CHEBI:190135"/>
    </ligand>
</feature>
<keyword evidence="7 13" id="KW-0411">Iron-sulfur</keyword>
<evidence type="ECO:0000256" key="8">
    <source>
        <dbReference type="ARBA" id="ARBA00023027"/>
    </source>
</evidence>
<dbReference type="AlphaFoldDB" id="A0A0W0S1Q7"/>
<comment type="caution">
    <text evidence="14">The sequence shown here is derived from an EMBL/GenBank/DDBJ whole genome shotgun (WGS) entry which is preliminary data.</text>
</comment>
<evidence type="ECO:0000256" key="5">
    <source>
        <dbReference type="ARBA" id="ARBA00022967"/>
    </source>
</evidence>
<dbReference type="SUPFAM" id="SSF52833">
    <property type="entry name" value="Thioredoxin-like"/>
    <property type="match status" value="1"/>
</dbReference>
<dbReference type="EMBL" id="LNXV01000036">
    <property type="protein sequence ID" value="KTC76869.1"/>
    <property type="molecule type" value="Genomic_DNA"/>
</dbReference>
<dbReference type="PANTHER" id="PTHR10371:SF3">
    <property type="entry name" value="NADH DEHYDROGENASE [UBIQUINONE] FLAVOPROTEIN 2, MITOCHONDRIAL"/>
    <property type="match status" value="1"/>
</dbReference>
<keyword evidence="4 13" id="KW-0479">Metal-binding</keyword>
<proteinExistence type="inferred from homology"/>
<keyword evidence="6 13" id="KW-0408">Iron</keyword>
<dbReference type="GO" id="GO:0098662">
    <property type="term" value="P:inorganic cation transmembrane transport"/>
    <property type="evidence" value="ECO:0007669"/>
    <property type="project" value="UniProtKB-ARBA"/>
</dbReference>
<dbReference type="CDD" id="cd03064">
    <property type="entry name" value="TRX_Fd_NuoE"/>
    <property type="match status" value="1"/>
</dbReference>
<dbReference type="RefSeq" id="WP_058442937.1">
    <property type="nucleotide sequence ID" value="NZ_CAAAHU010000021.1"/>
</dbReference>
<keyword evidence="15" id="KW-1185">Reference proteome</keyword>
<protein>
    <recommendedName>
        <fullName evidence="2">NADH-quinone oxidoreductase subunit E</fullName>
    </recommendedName>
    <alternativeName>
        <fullName evidence="9">NADH dehydrogenase I subunit E</fullName>
    </alternativeName>
    <alternativeName>
        <fullName evidence="10">NDH-1 subunit E</fullName>
    </alternativeName>
</protein>
<comment type="catalytic activity">
    <reaction evidence="12">
        <text>a quinone + NADH + 5 H(+)(in) = a quinol + NAD(+) + 4 H(+)(out)</text>
        <dbReference type="Rhea" id="RHEA:57888"/>
        <dbReference type="ChEBI" id="CHEBI:15378"/>
        <dbReference type="ChEBI" id="CHEBI:24646"/>
        <dbReference type="ChEBI" id="CHEBI:57540"/>
        <dbReference type="ChEBI" id="CHEBI:57945"/>
        <dbReference type="ChEBI" id="CHEBI:132124"/>
    </reaction>
</comment>
<dbReference type="PIRSF" id="PIRSF000216">
    <property type="entry name" value="NADH_DH_24kDa"/>
    <property type="match status" value="1"/>
</dbReference>
<dbReference type="InterPro" id="IPR041921">
    <property type="entry name" value="NuoE_N"/>
</dbReference>
<evidence type="ECO:0000256" key="7">
    <source>
        <dbReference type="ARBA" id="ARBA00023014"/>
    </source>
</evidence>
<evidence type="ECO:0000313" key="14">
    <source>
        <dbReference type="EMBL" id="KTC76869.1"/>
    </source>
</evidence>
<evidence type="ECO:0000256" key="3">
    <source>
        <dbReference type="ARBA" id="ARBA00022714"/>
    </source>
</evidence>
<dbReference type="NCBIfam" id="TIGR01958">
    <property type="entry name" value="nuoE_fam"/>
    <property type="match status" value="1"/>
</dbReference>
<dbReference type="FunFam" id="1.10.10.1590:FF:000001">
    <property type="entry name" value="NADH-quinone oxidoreductase subunit E"/>
    <property type="match status" value="1"/>
</dbReference>
<feature type="binding site" evidence="13">
    <location>
        <position position="138"/>
    </location>
    <ligand>
        <name>[2Fe-2S] cluster</name>
        <dbReference type="ChEBI" id="CHEBI:190135"/>
    </ligand>
</feature>
<evidence type="ECO:0000256" key="13">
    <source>
        <dbReference type="PIRSR" id="PIRSR000216-1"/>
    </source>
</evidence>